<dbReference type="EMBL" id="CAFBOZ010000119">
    <property type="protein sequence ID" value="CAB5005179.1"/>
    <property type="molecule type" value="Genomic_DNA"/>
</dbReference>
<reference evidence="3" key="1">
    <citation type="submission" date="2020-05" db="EMBL/GenBank/DDBJ databases">
        <authorList>
            <person name="Chiriac C."/>
            <person name="Salcher M."/>
            <person name="Ghai R."/>
            <person name="Kavagutti S V."/>
        </authorList>
    </citation>
    <scope>NUCLEOTIDE SEQUENCE</scope>
</reference>
<dbReference type="InterPro" id="IPR002130">
    <property type="entry name" value="Cyclophilin-type_PPIase_dom"/>
</dbReference>
<evidence type="ECO:0000313" key="3">
    <source>
        <dbReference type="EMBL" id="CAB4926827.1"/>
    </source>
</evidence>
<dbReference type="GO" id="GO:0003755">
    <property type="term" value="F:peptidyl-prolyl cis-trans isomerase activity"/>
    <property type="evidence" value="ECO:0007669"/>
    <property type="project" value="InterPro"/>
</dbReference>
<proteinExistence type="predicted"/>
<feature type="domain" description="PPIase cyclophilin-type" evidence="2">
    <location>
        <begin position="85"/>
        <end position="235"/>
    </location>
</feature>
<evidence type="ECO:0000313" key="4">
    <source>
        <dbReference type="EMBL" id="CAB5005179.1"/>
    </source>
</evidence>
<dbReference type="SUPFAM" id="SSF50891">
    <property type="entry name" value="Cyclophilin-like"/>
    <property type="match status" value="1"/>
</dbReference>
<keyword evidence="1" id="KW-1133">Transmembrane helix</keyword>
<feature type="transmembrane region" description="Helical" evidence="1">
    <location>
        <begin position="21"/>
        <end position="40"/>
    </location>
</feature>
<dbReference type="Gene3D" id="2.40.100.10">
    <property type="entry name" value="Cyclophilin-like"/>
    <property type="match status" value="1"/>
</dbReference>
<gene>
    <name evidence="3" type="ORF">UFOPK3773_00010</name>
    <name evidence="4" type="ORF">UFOPK3992_00937</name>
</gene>
<dbReference type="EMBL" id="CAFBNF010000001">
    <property type="protein sequence ID" value="CAB4926827.1"/>
    <property type="molecule type" value="Genomic_DNA"/>
</dbReference>
<keyword evidence="1" id="KW-0812">Transmembrane</keyword>
<protein>
    <submittedName>
        <fullName evidence="3">Unannotated protein</fullName>
    </submittedName>
</protein>
<dbReference type="PROSITE" id="PS50072">
    <property type="entry name" value="CSA_PPIASE_2"/>
    <property type="match status" value="1"/>
</dbReference>
<sequence length="237" mass="24576">MRVPADGATPARGVSRQQLTIAVAVVATLALFIGLGAWALRVRTSPVPATGATTRACSATSTSPLSDTATTAADTTNLTLDTTCGPIVIRLLTREAPTTSQAMMSLASSDGLDGAPCYRLLTQVMYALQCGNTSFDGNFLDVPVENLPPDRPNNYRAGYVALITDSAGTPTDQFFIAYRDFSLPPRFPVWGEVTEGLAIVQAIAAAGVRPGTSNADTSIVAGEPLEPISIVSARAGS</sequence>
<dbReference type="Pfam" id="PF00160">
    <property type="entry name" value="Pro_isomerase"/>
    <property type="match status" value="1"/>
</dbReference>
<evidence type="ECO:0000256" key="1">
    <source>
        <dbReference type="SAM" id="Phobius"/>
    </source>
</evidence>
<evidence type="ECO:0000259" key="2">
    <source>
        <dbReference type="PROSITE" id="PS50072"/>
    </source>
</evidence>
<keyword evidence="1" id="KW-0472">Membrane</keyword>
<dbReference type="AlphaFoldDB" id="A0A6J7I8M2"/>
<organism evidence="3">
    <name type="scientific">freshwater metagenome</name>
    <dbReference type="NCBI Taxonomy" id="449393"/>
    <lineage>
        <taxon>unclassified sequences</taxon>
        <taxon>metagenomes</taxon>
        <taxon>ecological metagenomes</taxon>
    </lineage>
</organism>
<dbReference type="InterPro" id="IPR029000">
    <property type="entry name" value="Cyclophilin-like_dom_sf"/>
</dbReference>
<accession>A0A6J7I8M2</accession>
<name>A0A6J7I8M2_9ZZZZ</name>